<dbReference type="KEGG" id="gab:108464036"/>
<comment type="subcellular location">
    <subcellularLocation>
        <location evidence="1">Mitochondrion</location>
    </subcellularLocation>
</comment>
<evidence type="ECO:0000256" key="4">
    <source>
        <dbReference type="ARBA" id="ARBA00022946"/>
    </source>
</evidence>
<keyword evidence="5" id="KW-0496">Mitochondrion</keyword>
<reference evidence="8" key="1">
    <citation type="submission" date="2014-09" db="EMBL/GenBank/DDBJ databases">
        <authorList>
            <person name="Mudge J."/>
            <person name="Ramaraj T."/>
            <person name="Lindquist I.E."/>
            <person name="Bharti A.K."/>
            <person name="Sundararajan A."/>
            <person name="Cameron C.T."/>
            <person name="Woodward J.E."/>
            <person name="May G.D."/>
            <person name="Brubaker C."/>
            <person name="Broadhvest J."/>
            <person name="Wilkins T.A."/>
        </authorList>
    </citation>
    <scope>NUCLEOTIDE SEQUENCE</scope>
    <source>
        <strain evidence="8">cv. AKA8401</strain>
    </source>
</reference>
<gene>
    <name evidence="7" type="ORF">F383_08889</name>
</gene>
<dbReference type="Pfam" id="PF16113">
    <property type="entry name" value="ECH_2"/>
    <property type="match status" value="1"/>
</dbReference>
<comment type="catalytic activity">
    <reaction evidence="6">
        <text>3-hydroxy-2-methylpropanoyl-CoA + H2O = 3-hydroxy-2-methylpropanoate + CoA + H(+)</text>
        <dbReference type="Rhea" id="RHEA:20888"/>
        <dbReference type="ChEBI" id="CHEBI:11805"/>
        <dbReference type="ChEBI" id="CHEBI:15377"/>
        <dbReference type="ChEBI" id="CHEBI:15378"/>
        <dbReference type="ChEBI" id="CHEBI:57287"/>
        <dbReference type="ChEBI" id="CHEBI:57340"/>
        <dbReference type="EC" id="3.1.2.4"/>
    </reaction>
</comment>
<dbReference type="PANTHER" id="PTHR43176:SF5">
    <property type="entry name" value="3-HYDROXYISOBUTYRYL-COA HYDROLASE-LIKE PROTEIN 4, MITOCHONDRIAL"/>
    <property type="match status" value="1"/>
</dbReference>
<dbReference type="EC" id="3.1.2.4" evidence="6"/>
<organism evidence="7 8">
    <name type="scientific">Gossypium arboreum</name>
    <name type="common">Tree cotton</name>
    <name type="synonym">Gossypium nanking</name>
    <dbReference type="NCBI Taxonomy" id="29729"/>
    <lineage>
        <taxon>Eukaryota</taxon>
        <taxon>Viridiplantae</taxon>
        <taxon>Streptophyta</taxon>
        <taxon>Embryophyta</taxon>
        <taxon>Tracheophyta</taxon>
        <taxon>Spermatophyta</taxon>
        <taxon>Magnoliopsida</taxon>
        <taxon>eudicotyledons</taxon>
        <taxon>Gunneridae</taxon>
        <taxon>Pentapetalae</taxon>
        <taxon>rosids</taxon>
        <taxon>malvids</taxon>
        <taxon>Malvales</taxon>
        <taxon>Malvaceae</taxon>
        <taxon>Malvoideae</taxon>
        <taxon>Gossypium</taxon>
    </lineage>
</organism>
<comment type="pathway">
    <text evidence="6">Amino-acid degradation; L-valine degradation.</text>
</comment>
<comment type="similarity">
    <text evidence="2 6">Belongs to the enoyl-CoA hydratase/isomerase family.</text>
</comment>
<dbReference type="InterPro" id="IPR029045">
    <property type="entry name" value="ClpP/crotonase-like_dom_sf"/>
</dbReference>
<evidence type="ECO:0000256" key="6">
    <source>
        <dbReference type="RuleBase" id="RU369070"/>
    </source>
</evidence>
<evidence type="ECO:0000256" key="3">
    <source>
        <dbReference type="ARBA" id="ARBA00022801"/>
    </source>
</evidence>
<name>A0A0B0NBB3_GOSAR</name>
<dbReference type="InterPro" id="IPR045004">
    <property type="entry name" value="ECH_dom"/>
</dbReference>
<dbReference type="PANTHER" id="PTHR43176">
    <property type="entry name" value="3-HYDROXYISOBUTYRYL-COA HYDROLASE-RELATED"/>
    <property type="match status" value="1"/>
</dbReference>
<dbReference type="Proteomes" id="UP000032142">
    <property type="component" value="Unassembled WGS sequence"/>
</dbReference>
<protein>
    <recommendedName>
        <fullName evidence="6">3-hydroxyisobutyryl-CoA hydrolase</fullName>
        <shortName evidence="6">HIB-CoA hydrolase</shortName>
        <shortName evidence="6">HIBYL-CoA-H</shortName>
        <ecNumber evidence="6">3.1.2.4</ecNumber>
    </recommendedName>
    <alternativeName>
        <fullName evidence="6">3-hydroxyisobutyryl-coenzyme A hydrolase</fullName>
    </alternativeName>
</protein>
<evidence type="ECO:0000313" key="8">
    <source>
        <dbReference type="Proteomes" id="UP000032142"/>
    </source>
</evidence>
<dbReference type="GO" id="GO:0005829">
    <property type="term" value="C:cytosol"/>
    <property type="evidence" value="ECO:0007669"/>
    <property type="project" value="TreeGrafter"/>
</dbReference>
<dbReference type="EMBL" id="KN393186">
    <property type="protein sequence ID" value="KHG10135.1"/>
    <property type="molecule type" value="Genomic_DNA"/>
</dbReference>
<comment type="function">
    <text evidence="6">Hydrolyzes 3-hydroxyisobutyryl-CoA (HIBYL-CoA), a saline catabolite. Has high activity toward isobutyryl-CoA. Could be an isobutyryl-CoA dehydrogenase that functions in valine catabolism.</text>
</comment>
<evidence type="ECO:0000256" key="5">
    <source>
        <dbReference type="ARBA" id="ARBA00023128"/>
    </source>
</evidence>
<dbReference type="OrthoDB" id="16820at2759"/>
<sequence length="379" mass="41424">MAGAEDFVKGNVYPNGVAIITLDRPKALNAMNLDMDVKYKQILEEWESDPKVKCVLVEGSSSRAFCAGMDIKGVVAEIQKDRNTPLVPKVFTAEYSLICKISEYKKPYISFMDGITMGFGIGLSGHGRYRVITERTVLAMPENGIGLFPDVGFSYIAAQTPGGGSVGAYLGMTGKRISTPSDALFIGLGTHYVPSGNLASVKEALLANTFSEDPHKDVTTLLAKYSSEPESEAQLKSLLPQITSCFNANKSVKEIIEELKKHQQSTEASVVEWANEALQGLGKGAPFSLFLTHNYFSRVASGYGKQNNEFTMLKGVMKTEYRVALRSSLRNDFAEGVRAVLIDKDQNPKWNPATLDEVDQKEVEAVFEPLGPGIEELKV</sequence>
<dbReference type="GO" id="GO:0006574">
    <property type="term" value="P:L-valine catabolic process"/>
    <property type="evidence" value="ECO:0007669"/>
    <property type="project" value="UniProtKB-UniRule"/>
</dbReference>
<dbReference type="NCBIfam" id="NF004127">
    <property type="entry name" value="PRK05617.1"/>
    <property type="match status" value="1"/>
</dbReference>
<dbReference type="GO" id="GO:0003860">
    <property type="term" value="F:3-hydroxyisobutyryl-CoA hydrolase activity"/>
    <property type="evidence" value="ECO:0007669"/>
    <property type="project" value="UniProtKB-UniRule"/>
</dbReference>
<keyword evidence="8" id="KW-1185">Reference proteome</keyword>
<dbReference type="CDD" id="cd06558">
    <property type="entry name" value="crotonase-like"/>
    <property type="match status" value="1"/>
</dbReference>
<evidence type="ECO:0000256" key="1">
    <source>
        <dbReference type="ARBA" id="ARBA00004173"/>
    </source>
</evidence>
<accession>A0A0B0NBB3</accession>
<dbReference type="FunFam" id="3.90.226.10:FF:000062">
    <property type="entry name" value="3-hydroxyisobutyryl-CoA hydrolase-like protein 3 mitochondrial"/>
    <property type="match status" value="1"/>
</dbReference>
<evidence type="ECO:0000256" key="2">
    <source>
        <dbReference type="ARBA" id="ARBA00005254"/>
    </source>
</evidence>
<dbReference type="SUPFAM" id="SSF52096">
    <property type="entry name" value="ClpP/crotonase"/>
    <property type="match status" value="1"/>
</dbReference>
<dbReference type="InterPro" id="IPR032259">
    <property type="entry name" value="HIBYL-CoA-H"/>
</dbReference>
<keyword evidence="3 6" id="KW-0378">Hydrolase</keyword>
<keyword evidence="4" id="KW-0809">Transit peptide</keyword>
<dbReference type="GO" id="GO:0005739">
    <property type="term" value="C:mitochondrion"/>
    <property type="evidence" value="ECO:0007669"/>
    <property type="project" value="UniProtKB-SubCell"/>
</dbReference>
<dbReference type="AlphaFoldDB" id="A0A0B0NBB3"/>
<proteinExistence type="inferred from homology"/>
<dbReference type="Gene3D" id="3.90.226.10">
    <property type="entry name" value="2-enoyl-CoA Hydratase, Chain A, domain 1"/>
    <property type="match status" value="1"/>
</dbReference>
<dbReference type="OMA" id="TTHNICV"/>
<evidence type="ECO:0000313" key="7">
    <source>
        <dbReference type="EMBL" id="KHG10135.1"/>
    </source>
</evidence>